<evidence type="ECO:0000313" key="1">
    <source>
        <dbReference type="EMBL" id="GAT47687.1"/>
    </source>
</evidence>
<dbReference type="SUPFAM" id="SSF52047">
    <property type="entry name" value="RNI-like"/>
    <property type="match status" value="1"/>
</dbReference>
<reference evidence="1" key="1">
    <citation type="submission" date="2014-09" db="EMBL/GenBank/DDBJ databases">
        <title>Genome sequence of the luminous mushroom Mycena chlorophos for searching fungal bioluminescence genes.</title>
        <authorList>
            <person name="Tanaka Y."/>
            <person name="Kasuga D."/>
            <person name="Oba Y."/>
            <person name="Hase S."/>
            <person name="Sato K."/>
            <person name="Oba Y."/>
            <person name="Sakakibara Y."/>
        </authorList>
    </citation>
    <scope>NUCLEOTIDE SEQUENCE</scope>
</reference>
<accession>A0ABQ0L947</accession>
<evidence type="ECO:0008006" key="3">
    <source>
        <dbReference type="Google" id="ProtNLM"/>
    </source>
</evidence>
<dbReference type="Proteomes" id="UP000815677">
    <property type="component" value="Unassembled WGS sequence"/>
</dbReference>
<organism evidence="1 2">
    <name type="scientific">Mycena chlorophos</name>
    <name type="common">Agaric fungus</name>
    <name type="synonym">Agaricus chlorophos</name>
    <dbReference type="NCBI Taxonomy" id="658473"/>
    <lineage>
        <taxon>Eukaryota</taxon>
        <taxon>Fungi</taxon>
        <taxon>Dikarya</taxon>
        <taxon>Basidiomycota</taxon>
        <taxon>Agaricomycotina</taxon>
        <taxon>Agaricomycetes</taxon>
        <taxon>Agaricomycetidae</taxon>
        <taxon>Agaricales</taxon>
        <taxon>Marasmiineae</taxon>
        <taxon>Mycenaceae</taxon>
        <taxon>Mycena</taxon>
    </lineage>
</organism>
<evidence type="ECO:0000313" key="2">
    <source>
        <dbReference type="Proteomes" id="UP000815677"/>
    </source>
</evidence>
<dbReference type="InterPro" id="IPR032675">
    <property type="entry name" value="LRR_dom_sf"/>
</dbReference>
<name>A0ABQ0L947_MYCCL</name>
<proteinExistence type="predicted"/>
<gene>
    <name evidence="1" type="ORF">MCHLO_05138</name>
</gene>
<protein>
    <recommendedName>
        <fullName evidence="3">F-box domain-containing protein</fullName>
    </recommendedName>
</protein>
<dbReference type="Gene3D" id="3.80.10.10">
    <property type="entry name" value="Ribonuclease Inhibitor"/>
    <property type="match status" value="1"/>
</dbReference>
<keyword evidence="2" id="KW-1185">Reference proteome</keyword>
<dbReference type="EMBL" id="DF843878">
    <property type="protein sequence ID" value="GAT47687.1"/>
    <property type="molecule type" value="Genomic_DNA"/>
</dbReference>
<sequence>MDFSQLAEAQLSTGGEWGPNISTDLHMFRNAPALHNLYLGDILLDCVPCPRNGIREFTSHSCPASECLDALQAFPNLTSAHLRPFLVDDDDDDELPIVRHVQLRHLTVDENGSDPDAWEDDLESRPIHILKYLALPALETMQISAMRVFEGAVIRAFLERSSPPLVKLTFKGYYLEIDSMVVLSSFKHLQDLEFRYCSTKLVSQFGALLEQDKECLPKLKNFAVMADEWPRSERLPAVPPWAHQLGPALAHWNHSRLLSVRIVLQGQLIDVEPEKMASVVRPFVFLKETGIKVYFGTKDTSIL</sequence>